<dbReference type="STRING" id="1075417.SAMN05421823_10281"/>
<dbReference type="Pfam" id="PF12833">
    <property type="entry name" value="HTH_18"/>
    <property type="match status" value="1"/>
</dbReference>
<evidence type="ECO:0000256" key="3">
    <source>
        <dbReference type="ARBA" id="ARBA00023163"/>
    </source>
</evidence>
<dbReference type="Proteomes" id="UP000198510">
    <property type="component" value="Unassembled WGS sequence"/>
</dbReference>
<proteinExistence type="predicted"/>
<dbReference type="EMBL" id="FNFO01000002">
    <property type="protein sequence ID" value="SDK18210.1"/>
    <property type="molecule type" value="Genomic_DNA"/>
</dbReference>
<dbReference type="InterPro" id="IPR018060">
    <property type="entry name" value="HTH_AraC"/>
</dbReference>
<sequence length="270" mass="31585">MRQQEVSRFYFDLSEAKPIHVLVNRHQDLQDRWFDMHYEFEVGVLISGRMKRQYLAHERLLQPGEVWLCGMWEPHGFELLELPCELVVFVIDPRYVAGSQLLNRDVLTPFQLEAAARPQIPPERRPEVVALAQHAKALFERQVDADWAKLLFFQLMLLLLEHWQPPAQHVRNFALEESIQPALRLVFEERRLITTAEAARCCHLSQSGFRTRFQDLMGTSFSDFALQYRLRGALAQLKDRGDTLEAVAEAWGFADASHLHKYVRKVQHDR</sequence>
<accession>A0A1G8ZVR2</accession>
<protein>
    <submittedName>
        <fullName evidence="5">AraC-type DNA-binding protein</fullName>
    </submittedName>
</protein>
<evidence type="ECO:0000256" key="2">
    <source>
        <dbReference type="ARBA" id="ARBA00023125"/>
    </source>
</evidence>
<evidence type="ECO:0000313" key="6">
    <source>
        <dbReference type="Proteomes" id="UP000198510"/>
    </source>
</evidence>
<dbReference type="InterPro" id="IPR050204">
    <property type="entry name" value="AraC_XylS_family_regulators"/>
</dbReference>
<dbReference type="PROSITE" id="PS01124">
    <property type="entry name" value="HTH_ARAC_FAMILY_2"/>
    <property type="match status" value="1"/>
</dbReference>
<name>A0A1G8ZVR2_9BACT</name>
<dbReference type="SUPFAM" id="SSF51182">
    <property type="entry name" value="RmlC-like cupins"/>
    <property type="match status" value="1"/>
</dbReference>
<feature type="domain" description="HTH araC/xylS-type" evidence="4">
    <location>
        <begin position="177"/>
        <end position="265"/>
    </location>
</feature>
<keyword evidence="1" id="KW-0805">Transcription regulation</keyword>
<evidence type="ECO:0000256" key="1">
    <source>
        <dbReference type="ARBA" id="ARBA00023015"/>
    </source>
</evidence>
<dbReference type="GO" id="GO:0043565">
    <property type="term" value="F:sequence-specific DNA binding"/>
    <property type="evidence" value="ECO:0007669"/>
    <property type="project" value="InterPro"/>
</dbReference>
<evidence type="ECO:0000313" key="5">
    <source>
        <dbReference type="EMBL" id="SDK18210.1"/>
    </source>
</evidence>
<keyword evidence="3" id="KW-0804">Transcription</keyword>
<dbReference type="GO" id="GO:0003700">
    <property type="term" value="F:DNA-binding transcription factor activity"/>
    <property type="evidence" value="ECO:0007669"/>
    <property type="project" value="InterPro"/>
</dbReference>
<keyword evidence="2 5" id="KW-0238">DNA-binding</keyword>
<dbReference type="PANTHER" id="PTHR46796">
    <property type="entry name" value="HTH-TYPE TRANSCRIPTIONAL ACTIVATOR RHAS-RELATED"/>
    <property type="match status" value="1"/>
</dbReference>
<gene>
    <name evidence="5" type="ORF">SAMN05421823_10281</name>
</gene>
<dbReference type="OrthoDB" id="1410840at2"/>
<dbReference type="RefSeq" id="WP_089679373.1">
    <property type="nucleotide sequence ID" value="NZ_FNFO01000002.1"/>
</dbReference>
<dbReference type="SMART" id="SM00342">
    <property type="entry name" value="HTH_ARAC"/>
    <property type="match status" value="1"/>
</dbReference>
<dbReference type="AlphaFoldDB" id="A0A1G8ZVR2"/>
<dbReference type="Gene3D" id="1.10.10.60">
    <property type="entry name" value="Homeodomain-like"/>
    <property type="match status" value="1"/>
</dbReference>
<evidence type="ECO:0000259" key="4">
    <source>
        <dbReference type="PROSITE" id="PS01124"/>
    </source>
</evidence>
<organism evidence="5 6">
    <name type="scientific">Catalinimonas alkaloidigena</name>
    <dbReference type="NCBI Taxonomy" id="1075417"/>
    <lineage>
        <taxon>Bacteria</taxon>
        <taxon>Pseudomonadati</taxon>
        <taxon>Bacteroidota</taxon>
        <taxon>Cytophagia</taxon>
        <taxon>Cytophagales</taxon>
        <taxon>Catalimonadaceae</taxon>
        <taxon>Catalinimonas</taxon>
    </lineage>
</organism>
<dbReference type="InterPro" id="IPR011051">
    <property type="entry name" value="RmlC_Cupin_sf"/>
</dbReference>
<keyword evidence="6" id="KW-1185">Reference proteome</keyword>
<reference evidence="5 6" key="1">
    <citation type="submission" date="2016-10" db="EMBL/GenBank/DDBJ databases">
        <authorList>
            <person name="de Groot N.N."/>
        </authorList>
    </citation>
    <scope>NUCLEOTIDE SEQUENCE [LARGE SCALE GENOMIC DNA]</scope>
    <source>
        <strain evidence="5 6">DSM 25186</strain>
    </source>
</reference>